<dbReference type="GO" id="GO:0003697">
    <property type="term" value="F:single-stranded DNA binding"/>
    <property type="evidence" value="ECO:0007669"/>
    <property type="project" value="TreeGrafter"/>
</dbReference>
<comment type="subcellular location">
    <subcellularLocation>
        <location evidence="1">Nucleus</location>
    </subcellularLocation>
</comment>
<comment type="similarity">
    <text evidence="2">Belongs to the CDC45 family.</text>
</comment>
<keyword evidence="3" id="KW-0235">DNA replication</keyword>
<feature type="compositionally biased region" description="Acidic residues" evidence="6">
    <location>
        <begin position="206"/>
        <end position="222"/>
    </location>
</feature>
<organism evidence="7 8">
    <name type="scientific">Physocladia obscura</name>
    <dbReference type="NCBI Taxonomy" id="109957"/>
    <lineage>
        <taxon>Eukaryota</taxon>
        <taxon>Fungi</taxon>
        <taxon>Fungi incertae sedis</taxon>
        <taxon>Chytridiomycota</taxon>
        <taxon>Chytridiomycota incertae sedis</taxon>
        <taxon>Chytridiomycetes</taxon>
        <taxon>Chytridiales</taxon>
        <taxon>Chytriomycetaceae</taxon>
        <taxon>Physocladia</taxon>
    </lineage>
</organism>
<dbReference type="AlphaFoldDB" id="A0AAD5SND1"/>
<evidence type="ECO:0000313" key="8">
    <source>
        <dbReference type="Proteomes" id="UP001211907"/>
    </source>
</evidence>
<dbReference type="GO" id="GO:0003688">
    <property type="term" value="F:DNA replication origin binding"/>
    <property type="evidence" value="ECO:0007669"/>
    <property type="project" value="TreeGrafter"/>
</dbReference>
<dbReference type="Pfam" id="PF02724">
    <property type="entry name" value="CDC45"/>
    <property type="match status" value="1"/>
</dbReference>
<sequence length="461" mass="50358">LEPESESDDDDDLEAEDIENQKLDFPYGEDDVDLNESDDEVDNFGEDLYDETNDDDNERDRKRKKASSTTFLTDDDEEDDNGDNSDNNGVAIRSAAVSKNSRSATASKRRKSMESRRKRNKYLSILTEYYEEGSYYGMSASQIVYMMLNQVGKVTGDALWFSIIALTDQYLHDRIDPRLYKASVTSFQEDSTKFDLTGGAVGNGFDENENQLNDDDDNDGDDFGTPRLAPQLNLANGGGRASSRPRFSAAGIGQYGAKSAADRSIRYSDEFSQYVAARLGTWREKGRQKLTNMLARMGLPQVQTHQPYSEMKISIQKELKTKLINIGPAYNMTNLQFPSFVRQNGYKIAVSASDCVHAILAMLDCGAGWMRRHAVGGDVDESVHDAKVGDGGGSSNRLHGSASLAAKIAAAAAAKLTGTGIGTRLGVGAVAVKISEFDDVVAGGLVEGFEVPVPDEDEGEK</sequence>
<evidence type="ECO:0000256" key="1">
    <source>
        <dbReference type="ARBA" id="ARBA00004123"/>
    </source>
</evidence>
<dbReference type="EMBL" id="JADGJH010005158">
    <property type="protein sequence ID" value="KAJ3081852.1"/>
    <property type="molecule type" value="Genomic_DNA"/>
</dbReference>
<dbReference type="GO" id="GO:0003682">
    <property type="term" value="F:chromatin binding"/>
    <property type="evidence" value="ECO:0007669"/>
    <property type="project" value="TreeGrafter"/>
</dbReference>
<keyword evidence="8" id="KW-1185">Reference proteome</keyword>
<feature type="non-terminal residue" evidence="7">
    <location>
        <position position="1"/>
    </location>
</feature>
<dbReference type="InterPro" id="IPR003874">
    <property type="entry name" value="CDC45"/>
</dbReference>
<protein>
    <submittedName>
        <fullName evidence="7">Uncharacterized protein</fullName>
    </submittedName>
</protein>
<feature type="compositionally biased region" description="Acidic residues" evidence="6">
    <location>
        <begin position="27"/>
        <end position="57"/>
    </location>
</feature>
<dbReference type="GO" id="GO:0006270">
    <property type="term" value="P:DNA replication initiation"/>
    <property type="evidence" value="ECO:0007669"/>
    <property type="project" value="InterPro"/>
</dbReference>
<gene>
    <name evidence="7" type="ORF">HK100_009807</name>
</gene>
<evidence type="ECO:0000256" key="5">
    <source>
        <dbReference type="ARBA" id="ARBA00023306"/>
    </source>
</evidence>
<dbReference type="GO" id="GO:0000727">
    <property type="term" value="P:double-strand break repair via break-induced replication"/>
    <property type="evidence" value="ECO:0007669"/>
    <property type="project" value="TreeGrafter"/>
</dbReference>
<feature type="region of interest" description="Disordered" evidence="6">
    <location>
        <begin position="198"/>
        <end position="224"/>
    </location>
</feature>
<feature type="compositionally biased region" description="Acidic residues" evidence="6">
    <location>
        <begin position="1"/>
        <end position="18"/>
    </location>
</feature>
<proteinExistence type="inferred from homology"/>
<name>A0AAD5SND1_9FUNG</name>
<dbReference type="Proteomes" id="UP001211907">
    <property type="component" value="Unassembled WGS sequence"/>
</dbReference>
<dbReference type="PANTHER" id="PTHR10507">
    <property type="entry name" value="CDC45-RELATED PROTEIN"/>
    <property type="match status" value="1"/>
</dbReference>
<feature type="region of interest" description="Disordered" evidence="6">
    <location>
        <begin position="1"/>
        <end position="115"/>
    </location>
</feature>
<feature type="compositionally biased region" description="Acidic residues" evidence="6">
    <location>
        <begin position="73"/>
        <end position="83"/>
    </location>
</feature>
<evidence type="ECO:0000256" key="4">
    <source>
        <dbReference type="ARBA" id="ARBA00023242"/>
    </source>
</evidence>
<feature type="non-terminal residue" evidence="7">
    <location>
        <position position="461"/>
    </location>
</feature>
<comment type="caution">
    <text evidence="7">The sequence shown here is derived from an EMBL/GenBank/DDBJ whole genome shotgun (WGS) entry which is preliminary data.</text>
</comment>
<evidence type="ECO:0000256" key="2">
    <source>
        <dbReference type="ARBA" id="ARBA00010727"/>
    </source>
</evidence>
<evidence type="ECO:0000256" key="3">
    <source>
        <dbReference type="ARBA" id="ARBA00022705"/>
    </source>
</evidence>
<evidence type="ECO:0000256" key="6">
    <source>
        <dbReference type="SAM" id="MobiDB-lite"/>
    </source>
</evidence>
<keyword evidence="5" id="KW-0131">Cell cycle</keyword>
<accession>A0AAD5SND1</accession>
<evidence type="ECO:0000313" key="7">
    <source>
        <dbReference type="EMBL" id="KAJ3081852.1"/>
    </source>
</evidence>
<reference evidence="7" key="1">
    <citation type="submission" date="2020-05" db="EMBL/GenBank/DDBJ databases">
        <title>Phylogenomic resolution of chytrid fungi.</title>
        <authorList>
            <person name="Stajich J.E."/>
            <person name="Amses K."/>
            <person name="Simmons R."/>
            <person name="Seto K."/>
            <person name="Myers J."/>
            <person name="Bonds A."/>
            <person name="Quandt C.A."/>
            <person name="Barry K."/>
            <person name="Liu P."/>
            <person name="Grigoriev I."/>
            <person name="Longcore J.E."/>
            <person name="James T.Y."/>
        </authorList>
    </citation>
    <scope>NUCLEOTIDE SEQUENCE</scope>
    <source>
        <strain evidence="7">JEL0513</strain>
    </source>
</reference>
<dbReference type="PANTHER" id="PTHR10507:SF0">
    <property type="entry name" value="CELL DIVISION CONTROL PROTEIN 45 HOMOLOG"/>
    <property type="match status" value="1"/>
</dbReference>
<dbReference type="GO" id="GO:0031261">
    <property type="term" value="C:DNA replication preinitiation complex"/>
    <property type="evidence" value="ECO:0007669"/>
    <property type="project" value="TreeGrafter"/>
</dbReference>
<dbReference type="GO" id="GO:1902977">
    <property type="term" value="P:mitotic DNA replication preinitiation complex assembly"/>
    <property type="evidence" value="ECO:0007669"/>
    <property type="project" value="TreeGrafter"/>
</dbReference>
<keyword evidence="4" id="KW-0539">Nucleus</keyword>